<dbReference type="PANTHER" id="PTHR41287">
    <property type="match status" value="1"/>
</dbReference>
<dbReference type="InterPro" id="IPR027417">
    <property type="entry name" value="P-loop_NTPase"/>
</dbReference>
<name>A0ABV2GIT6_9HYPH</name>
<accession>A0ABV2GIT6</accession>
<dbReference type="Pfam" id="PF03354">
    <property type="entry name" value="TerL_ATPase"/>
    <property type="match status" value="1"/>
</dbReference>
<dbReference type="RefSeq" id="WP_354488821.1">
    <property type="nucleotide sequence ID" value="NZ_JBEPMC010000002.1"/>
</dbReference>
<dbReference type="InterPro" id="IPR046461">
    <property type="entry name" value="TerL_ATPase"/>
</dbReference>
<dbReference type="Gene3D" id="3.30.420.240">
    <property type="match status" value="1"/>
</dbReference>
<protein>
    <submittedName>
        <fullName evidence="3">Phage terminase large subunit-like protein</fullName>
    </submittedName>
</protein>
<dbReference type="Proteomes" id="UP001549204">
    <property type="component" value="Unassembled WGS sequence"/>
</dbReference>
<comment type="caution">
    <text evidence="3">The sequence shown here is derived from an EMBL/GenBank/DDBJ whole genome shotgun (WGS) entry which is preliminary data.</text>
</comment>
<sequence>MTIRSTFPEWIYDGSPIDDPLGLGERAVRFLRALKHPKSRAPKRAFQLDEWQERIVRRIYGPRDAQGRRLVSTVVLLLPRGNRKTSLAAALSLLHTIGPERVPGGEAIFAGSDRNQASIGFREALSIVFADSRITTAVKVSDAVNSAKSITLKKDGTRLETISADGNRQHGRTPNFVLADELHIWRGKELWDALRTGLDKTDDALLVVATTAGRGQENIAWEIVEDARKVARGDVVDPSILPILFEADRDCDWRDERLWHRINPGLVHGYPSLSGFRQHAERAERSVSERESLRQLKLNIWLDHSTDPFVDMAIYDQGNAPVDLDTLRGMPCWLAVDLSNTTDLTAIVAAWRTDDGGYVVHPWFFCPSDNLRRRAERDGVPYVLWRDDGFISATPGNVVDYDYVEQRIRDLCAEFDVQEIAFDPWQARQTITRLRADGLPAHEMRQGWVTMAPAIKELERAIIAGKFQHGGHPVLRWNFSNIAVETDKAGNKTFHKGKSTDRIDGAQAAAMAVGRAFIGESNVSAYNAPESGGLFIF</sequence>
<evidence type="ECO:0000259" key="2">
    <source>
        <dbReference type="Pfam" id="PF20441"/>
    </source>
</evidence>
<evidence type="ECO:0000259" key="1">
    <source>
        <dbReference type="Pfam" id="PF03354"/>
    </source>
</evidence>
<reference evidence="3 4" key="1">
    <citation type="submission" date="2024-06" db="EMBL/GenBank/DDBJ databases">
        <title>Genomic Encyclopedia of Type Strains, Phase IV (KMG-IV): sequencing the most valuable type-strain genomes for metagenomic binning, comparative biology and taxonomic classification.</title>
        <authorList>
            <person name="Goeker M."/>
        </authorList>
    </citation>
    <scope>NUCLEOTIDE SEQUENCE [LARGE SCALE GENOMIC DNA]</scope>
    <source>
        <strain evidence="3 4">DSM 100022</strain>
    </source>
</reference>
<dbReference type="InterPro" id="IPR005021">
    <property type="entry name" value="Terminase_largesu-like"/>
</dbReference>
<evidence type="ECO:0000313" key="3">
    <source>
        <dbReference type="EMBL" id="MET3578206.1"/>
    </source>
</evidence>
<evidence type="ECO:0000313" key="4">
    <source>
        <dbReference type="Proteomes" id="UP001549204"/>
    </source>
</evidence>
<gene>
    <name evidence="3" type="ORF">ABID19_001223</name>
</gene>
<dbReference type="Gene3D" id="3.40.50.300">
    <property type="entry name" value="P-loop containing nucleotide triphosphate hydrolases"/>
    <property type="match status" value="1"/>
</dbReference>
<dbReference type="Pfam" id="PF20441">
    <property type="entry name" value="TerL_nuclease"/>
    <property type="match status" value="1"/>
</dbReference>
<dbReference type="PANTHER" id="PTHR41287:SF1">
    <property type="entry name" value="PROTEIN YMFN"/>
    <property type="match status" value="1"/>
</dbReference>
<proteinExistence type="predicted"/>
<feature type="domain" description="Terminase large subunit-like ATPase" evidence="1">
    <location>
        <begin position="50"/>
        <end position="218"/>
    </location>
</feature>
<feature type="domain" description="Terminase large subunit-like endonuclease" evidence="2">
    <location>
        <begin position="245"/>
        <end position="520"/>
    </location>
</feature>
<keyword evidence="4" id="KW-1185">Reference proteome</keyword>
<dbReference type="EMBL" id="JBEPMC010000002">
    <property type="protein sequence ID" value="MET3578206.1"/>
    <property type="molecule type" value="Genomic_DNA"/>
</dbReference>
<dbReference type="InterPro" id="IPR046462">
    <property type="entry name" value="TerL_nuclease"/>
</dbReference>
<organism evidence="3 4">
    <name type="scientific">Mesorhizobium robiniae</name>
    <dbReference type="NCBI Taxonomy" id="559315"/>
    <lineage>
        <taxon>Bacteria</taxon>
        <taxon>Pseudomonadati</taxon>
        <taxon>Pseudomonadota</taxon>
        <taxon>Alphaproteobacteria</taxon>
        <taxon>Hyphomicrobiales</taxon>
        <taxon>Phyllobacteriaceae</taxon>
        <taxon>Mesorhizobium</taxon>
    </lineage>
</organism>